<protein>
    <submittedName>
        <fullName evidence="1">Uncharacterized protein</fullName>
    </submittedName>
</protein>
<dbReference type="Proteomes" id="UP000003157">
    <property type="component" value="Unassembled WGS sequence"/>
</dbReference>
<comment type="caution">
    <text evidence="1">The sequence shown here is derived from an EMBL/GenBank/DDBJ whole genome shotgun (WGS) entry which is preliminary data.</text>
</comment>
<name>E7G994_9FIRM</name>
<evidence type="ECO:0000313" key="1">
    <source>
        <dbReference type="EMBL" id="EFW05384.1"/>
    </source>
</evidence>
<reference evidence="1 2" key="1">
    <citation type="submission" date="2010-12" db="EMBL/GenBank/DDBJ databases">
        <title>The Genome Sequence of Coprobacillus sp. strain 29_1.</title>
        <authorList>
            <consortium name="The Broad Institute Genome Sequencing Platform"/>
            <person name="Earl A."/>
            <person name="Ward D."/>
            <person name="Feldgarden M."/>
            <person name="Gevers D."/>
            <person name="Daigneault M."/>
            <person name="Sibley C.D."/>
            <person name="White A."/>
            <person name="Strauss J."/>
            <person name="Allen-Vercoe E."/>
            <person name="Young S.K."/>
            <person name="Zeng Q."/>
            <person name="Gargeya S."/>
            <person name="Fitzgerald M."/>
            <person name="Haas B."/>
            <person name="Abouelleil A."/>
            <person name="Alvarado L."/>
            <person name="Arachchi H.M."/>
            <person name="Berlin A."/>
            <person name="Brown A."/>
            <person name="Chapman S.B."/>
            <person name="Chen Z."/>
            <person name="Dunbar C."/>
            <person name="Freedman E."/>
            <person name="Gearin G."/>
            <person name="Gellesch M."/>
            <person name="Goldberg J."/>
            <person name="Griggs A."/>
            <person name="Gujja S."/>
            <person name="Heilman E."/>
            <person name="Heiman D."/>
            <person name="Howarth C."/>
            <person name="Larson L."/>
            <person name="Lui A."/>
            <person name="MacDonald P.J.P."/>
            <person name="Mehta T."/>
            <person name="Montmayeur A."/>
            <person name="Murphy C."/>
            <person name="Neiman D."/>
            <person name="Pearson M."/>
            <person name="Priest M."/>
            <person name="Roberts A."/>
            <person name="Saif S."/>
            <person name="Shea T."/>
            <person name="Shenoy N."/>
            <person name="Sisk P."/>
            <person name="Stolte C."/>
            <person name="Sykes S."/>
            <person name="White J."/>
            <person name="Yandava C."/>
            <person name="Nusbaum C."/>
            <person name="Birren B."/>
        </authorList>
    </citation>
    <scope>NUCLEOTIDE SEQUENCE [LARGE SCALE GENOMIC DNA]</scope>
    <source>
        <strain evidence="1 2">29_1</strain>
    </source>
</reference>
<organism evidence="1 2">
    <name type="scientific">Coprobacillus cateniformis</name>
    <dbReference type="NCBI Taxonomy" id="100884"/>
    <lineage>
        <taxon>Bacteria</taxon>
        <taxon>Bacillati</taxon>
        <taxon>Bacillota</taxon>
        <taxon>Erysipelotrichia</taxon>
        <taxon>Erysipelotrichales</taxon>
        <taxon>Coprobacillaceae</taxon>
        <taxon>Coprobacillus</taxon>
    </lineage>
</organism>
<keyword evidence="2" id="KW-1185">Reference proteome</keyword>
<dbReference type="RefSeq" id="WP_008788448.1">
    <property type="nucleotide sequence ID" value="NZ_AKCB01000002.1"/>
</dbReference>
<gene>
    <name evidence="1" type="ORF">HMPREF9488_01332</name>
</gene>
<dbReference type="GeneID" id="78230965"/>
<sequence length="389" mass="44149">MNPEIARITFKDKKDYQVPNADEEFLIRAKDMNEIKNTFNDSAQAIQNALNQVSEAYNYLGDYKVENGLFYFKKADGAWGEGINLNVSVEEFESVVRRVTSLETNGVAVGDTLPHGSIVYVEGDEKDIPTGYQKLDIVPQPSKQLLINNDFQVNQRGQTAYSGEMKKCFDGWFLIRGYVTNVAYATYPKPENGILMVYNTEYENNQLWQFLDGELDYEKYYTLSYMVDGVHYSFTFKPTPTGYQENVHDKFRIYTALESSRQKRAVCIDLFKGKAINLEYIDLFEGKIAYQHRKDYATALIECQMVAREIEINQSGYVAGSTPVKGTINFCIEMNVIPTFVIISAGTRQNVASVSIEVNSKRLIYTITTSAAGYFTLDGYKLILSCETA</sequence>
<dbReference type="HOGENOM" id="CLU_709233_0_0_9"/>
<evidence type="ECO:0000313" key="2">
    <source>
        <dbReference type="Proteomes" id="UP000003157"/>
    </source>
</evidence>
<dbReference type="OrthoDB" id="1937933at2"/>
<dbReference type="EMBL" id="ADKX01000024">
    <property type="protein sequence ID" value="EFW05384.1"/>
    <property type="molecule type" value="Genomic_DNA"/>
</dbReference>
<dbReference type="STRING" id="100884.GCA_000269565_03175"/>
<proteinExistence type="predicted"/>
<accession>E7G994</accession>
<dbReference type="AlphaFoldDB" id="E7G994"/>